<organism evidence="4 5">
    <name type="scientific">Cercophora newfieldiana</name>
    <dbReference type="NCBI Taxonomy" id="92897"/>
    <lineage>
        <taxon>Eukaryota</taxon>
        <taxon>Fungi</taxon>
        <taxon>Dikarya</taxon>
        <taxon>Ascomycota</taxon>
        <taxon>Pezizomycotina</taxon>
        <taxon>Sordariomycetes</taxon>
        <taxon>Sordariomycetidae</taxon>
        <taxon>Sordariales</taxon>
        <taxon>Lasiosphaeriaceae</taxon>
        <taxon>Cercophora</taxon>
    </lineage>
</organism>
<dbReference type="Pfam" id="PF00264">
    <property type="entry name" value="Tyrosinase"/>
    <property type="match status" value="1"/>
</dbReference>
<evidence type="ECO:0000313" key="5">
    <source>
        <dbReference type="Proteomes" id="UP001174936"/>
    </source>
</evidence>
<dbReference type="PANTHER" id="PTHR11474:SF125">
    <property type="entry name" value="N-ACETYL-6-HYDROXYTRYPTOPHAN OXIDASE IVOB-RELATED"/>
    <property type="match status" value="1"/>
</dbReference>
<evidence type="ECO:0000256" key="2">
    <source>
        <dbReference type="ARBA" id="ARBA00023002"/>
    </source>
</evidence>
<proteinExistence type="predicted"/>
<keyword evidence="2" id="KW-0560">Oxidoreductase</keyword>
<accession>A0AA39XUQ1</accession>
<reference evidence="4" key="1">
    <citation type="submission" date="2023-06" db="EMBL/GenBank/DDBJ databases">
        <title>Genome-scale phylogeny and comparative genomics of the fungal order Sordariales.</title>
        <authorList>
            <consortium name="Lawrence Berkeley National Laboratory"/>
            <person name="Hensen N."/>
            <person name="Bonometti L."/>
            <person name="Westerberg I."/>
            <person name="Brannstrom I.O."/>
            <person name="Guillou S."/>
            <person name="Cros-Aarteil S."/>
            <person name="Calhoun S."/>
            <person name="Haridas S."/>
            <person name="Kuo A."/>
            <person name="Mondo S."/>
            <person name="Pangilinan J."/>
            <person name="Riley R."/>
            <person name="Labutti K."/>
            <person name="Andreopoulos B."/>
            <person name="Lipzen A."/>
            <person name="Chen C."/>
            <person name="Yanf M."/>
            <person name="Daum C."/>
            <person name="Ng V."/>
            <person name="Clum A."/>
            <person name="Steindorff A."/>
            <person name="Ohm R."/>
            <person name="Martin F."/>
            <person name="Silar P."/>
            <person name="Natvig D."/>
            <person name="Lalanne C."/>
            <person name="Gautier V."/>
            <person name="Ament-Velasquez S.L."/>
            <person name="Kruys A."/>
            <person name="Hutchinson M.I."/>
            <person name="Powell A.J."/>
            <person name="Barry K."/>
            <person name="Miller A.N."/>
            <person name="Grigoriev I.V."/>
            <person name="Debuchy R."/>
            <person name="Gladieux P."/>
            <person name="Thoren M.H."/>
            <person name="Johannesson H."/>
        </authorList>
    </citation>
    <scope>NUCLEOTIDE SEQUENCE</scope>
    <source>
        <strain evidence="4">SMH2532-1</strain>
    </source>
</reference>
<gene>
    <name evidence="4" type="ORF">B0T16DRAFT_460766</name>
</gene>
<dbReference type="AlphaFoldDB" id="A0AA39XUQ1"/>
<keyword evidence="5" id="KW-1185">Reference proteome</keyword>
<dbReference type="InterPro" id="IPR008922">
    <property type="entry name" value="Di-copper_centre_dom_sf"/>
</dbReference>
<name>A0AA39XUQ1_9PEZI</name>
<dbReference type="SUPFAM" id="SSF48056">
    <property type="entry name" value="Di-copper centre-containing domain"/>
    <property type="match status" value="1"/>
</dbReference>
<keyword evidence="1" id="KW-0479">Metal-binding</keyword>
<evidence type="ECO:0000256" key="1">
    <source>
        <dbReference type="ARBA" id="ARBA00022723"/>
    </source>
</evidence>
<dbReference type="GO" id="GO:0046872">
    <property type="term" value="F:metal ion binding"/>
    <property type="evidence" value="ECO:0007669"/>
    <property type="project" value="UniProtKB-KW"/>
</dbReference>
<dbReference type="GO" id="GO:0016491">
    <property type="term" value="F:oxidoreductase activity"/>
    <property type="evidence" value="ECO:0007669"/>
    <property type="project" value="UniProtKB-KW"/>
</dbReference>
<dbReference type="InterPro" id="IPR050316">
    <property type="entry name" value="Tyrosinase/Hemocyanin"/>
</dbReference>
<dbReference type="EMBL" id="JAULSV010000006">
    <property type="protein sequence ID" value="KAK0640592.1"/>
    <property type="molecule type" value="Genomic_DNA"/>
</dbReference>
<dbReference type="InterPro" id="IPR002227">
    <property type="entry name" value="Tyrosinase_Cu-bd"/>
</dbReference>
<sequence>MVGGGTLSHLPEFKDEDISSGKALAELGKLALEGAEKLYNAKCNKTNVKVRKERTLTKPQRREYIAAIQCLLSKPSTLPPGLVPAAQNHFDDFVYIHLNQTNMVHGTGNFLPWHRFFIKTYETRLAACGYTGALPFLGMGPRR</sequence>
<dbReference type="Gene3D" id="1.10.1280.10">
    <property type="entry name" value="Di-copper center containing domain from catechol oxidase"/>
    <property type="match status" value="1"/>
</dbReference>
<dbReference type="PANTHER" id="PTHR11474">
    <property type="entry name" value="TYROSINASE FAMILY MEMBER"/>
    <property type="match status" value="1"/>
</dbReference>
<comment type="caution">
    <text evidence="4">The sequence shown here is derived from an EMBL/GenBank/DDBJ whole genome shotgun (WGS) entry which is preliminary data.</text>
</comment>
<evidence type="ECO:0000259" key="3">
    <source>
        <dbReference type="Pfam" id="PF00264"/>
    </source>
</evidence>
<dbReference type="Proteomes" id="UP001174936">
    <property type="component" value="Unassembled WGS sequence"/>
</dbReference>
<feature type="domain" description="Tyrosinase copper-binding" evidence="3">
    <location>
        <begin position="88"/>
        <end position="136"/>
    </location>
</feature>
<evidence type="ECO:0000313" key="4">
    <source>
        <dbReference type="EMBL" id="KAK0640592.1"/>
    </source>
</evidence>
<protein>
    <recommendedName>
        <fullName evidence="3">Tyrosinase copper-binding domain-containing protein</fullName>
    </recommendedName>
</protein>